<evidence type="ECO:0000313" key="5">
    <source>
        <dbReference type="EMBL" id="MCM6763184.1"/>
    </source>
</evidence>
<dbReference type="AlphaFoldDB" id="A0A9X2IV16"/>
<organism evidence="5 6">
    <name type="scientific">Rathayibacter rubneri</name>
    <dbReference type="NCBI Taxonomy" id="2950106"/>
    <lineage>
        <taxon>Bacteria</taxon>
        <taxon>Bacillati</taxon>
        <taxon>Actinomycetota</taxon>
        <taxon>Actinomycetes</taxon>
        <taxon>Micrococcales</taxon>
        <taxon>Microbacteriaceae</taxon>
        <taxon>Rathayibacter</taxon>
    </lineage>
</organism>
<dbReference type="EMBL" id="JAMRYM010000053">
    <property type="protein sequence ID" value="MCM6763184.1"/>
    <property type="molecule type" value="Genomic_DNA"/>
</dbReference>
<dbReference type="InterPro" id="IPR048389">
    <property type="entry name" value="YciQ-like_C"/>
</dbReference>
<evidence type="ECO:0000313" key="6">
    <source>
        <dbReference type="Proteomes" id="UP001155240"/>
    </source>
</evidence>
<evidence type="ECO:0000259" key="4">
    <source>
        <dbReference type="Pfam" id="PF20990"/>
    </source>
</evidence>
<feature type="domain" description="Predicted membrane protein YciQ-like C-terminal" evidence="4">
    <location>
        <begin position="302"/>
        <end position="540"/>
    </location>
</feature>
<sequence length="580" mass="61027">MRAIPTGVLSAVTAAGLLLAPLLAAPAASASGLLAGVDDFRFSGYSADFVLDRDDEGRSTLTTEETFVAEFPRNQNRGMQRAIPLRFDGHPTDVELVSVTDGDGAPRPFDTETEDDVLIVTSADDDYVAGAQTYVFTYRQRNVTLPASGTSSGEDEFYWDTNGTAWRQPFEDYRIRIELGPGLAEAATGTASCYRGAAGSTEGCVLEEGDSVVTATGADLAAGENVTVAVGFAPGTFTPRDDSYFASAWGWVQLVGLVALLALLAASVHRRATVLKDAPGRPTIIAEYEPPVQGLFLSAQLRSKTTRAAAAALVDAAVRRFARIEEVDGPKGKPAFLLRVLDPAQVSLRGAGRPRPLAVDEQRFRDIAFGASPAPGTVRDLSDKDKEFGTAVTGFLHAVPKRLEEEGLRRPGTVRGSVWLILATVVAAIVAVVGGAGLLVASLGGALPFVLVLVAIAVGATVCVLLAKVPLTAAGAELRDHLRGLELYLKLAEADRFAMLQSPEGAQRSRSGPVEVVEVTERLLPWAVLLGLESEWASALAVAYERAGEDPVWYSGSSGFHAAAFAGSVSSFSSSASSFV</sequence>
<feature type="transmembrane region" description="Helical" evidence="1">
    <location>
        <begin position="418"/>
        <end position="440"/>
    </location>
</feature>
<feature type="domain" description="DUF2207" evidence="3">
    <location>
        <begin position="60"/>
        <end position="232"/>
    </location>
</feature>
<feature type="transmembrane region" description="Helical" evidence="1">
    <location>
        <begin position="248"/>
        <end position="266"/>
    </location>
</feature>
<reference evidence="5" key="1">
    <citation type="submission" date="2022-06" db="EMBL/GenBank/DDBJ databases">
        <title>Whole genome shotgun sequencing (WGS) of Rathayibacter sp. ZW T2_19, isolated from stored onions (Allium cepa).</title>
        <authorList>
            <person name="Stoll D.A."/>
            <person name="Huch M."/>
        </authorList>
    </citation>
    <scope>NUCLEOTIDE SEQUENCE</scope>
    <source>
        <strain evidence="5">ZW T2_19</strain>
    </source>
</reference>
<feature type="signal peptide" evidence="2">
    <location>
        <begin position="1"/>
        <end position="30"/>
    </location>
</feature>
<accession>A0A9X2IV16</accession>
<keyword evidence="6" id="KW-1185">Reference proteome</keyword>
<gene>
    <name evidence="5" type="ORF">NB037_12220</name>
</gene>
<comment type="caution">
    <text evidence="5">The sequence shown here is derived from an EMBL/GenBank/DDBJ whole genome shotgun (WGS) entry which is preliminary data.</text>
</comment>
<feature type="transmembrane region" description="Helical" evidence="1">
    <location>
        <begin position="446"/>
        <end position="467"/>
    </location>
</feature>
<dbReference type="InterPro" id="IPR018702">
    <property type="entry name" value="DUF2207"/>
</dbReference>
<feature type="chain" id="PRO_5040977442" evidence="2">
    <location>
        <begin position="31"/>
        <end position="580"/>
    </location>
</feature>
<dbReference type="Pfam" id="PF20990">
    <property type="entry name" value="DUF2207_C"/>
    <property type="match status" value="1"/>
</dbReference>
<evidence type="ECO:0000256" key="2">
    <source>
        <dbReference type="SAM" id="SignalP"/>
    </source>
</evidence>
<dbReference type="Proteomes" id="UP001155240">
    <property type="component" value="Unassembled WGS sequence"/>
</dbReference>
<proteinExistence type="predicted"/>
<dbReference type="RefSeq" id="WP_251946134.1">
    <property type="nucleotide sequence ID" value="NZ_JAMRYM010000053.1"/>
</dbReference>
<evidence type="ECO:0000256" key="1">
    <source>
        <dbReference type="SAM" id="Phobius"/>
    </source>
</evidence>
<name>A0A9X2IV16_9MICO</name>
<keyword evidence="2" id="KW-0732">Signal</keyword>
<protein>
    <submittedName>
        <fullName evidence="5">DUF2207 domain-containing protein</fullName>
    </submittedName>
</protein>
<evidence type="ECO:0000259" key="3">
    <source>
        <dbReference type="Pfam" id="PF09972"/>
    </source>
</evidence>
<dbReference type="Pfam" id="PF09972">
    <property type="entry name" value="DUF2207"/>
    <property type="match status" value="1"/>
</dbReference>
<keyword evidence="1" id="KW-1133">Transmembrane helix</keyword>
<keyword evidence="1" id="KW-0472">Membrane</keyword>
<keyword evidence="1" id="KW-0812">Transmembrane</keyword>
<feature type="non-terminal residue" evidence="5">
    <location>
        <position position="580"/>
    </location>
</feature>